<keyword evidence="2" id="KW-0479">Metal-binding</keyword>
<evidence type="ECO:0000256" key="5">
    <source>
        <dbReference type="ARBA" id="ARBA00022964"/>
    </source>
</evidence>
<dbReference type="Pfam" id="PF13640">
    <property type="entry name" value="2OG-FeII_Oxy_3"/>
    <property type="match status" value="1"/>
</dbReference>
<dbReference type="GO" id="GO:0016705">
    <property type="term" value="F:oxidoreductase activity, acting on paired donors, with incorporation or reduction of molecular oxygen"/>
    <property type="evidence" value="ECO:0007669"/>
    <property type="project" value="InterPro"/>
</dbReference>
<evidence type="ECO:0000256" key="1">
    <source>
        <dbReference type="ARBA" id="ARBA00001961"/>
    </source>
</evidence>
<reference evidence="10 11" key="1">
    <citation type="submission" date="2018-07" db="EMBL/GenBank/DDBJ databases">
        <title>Erythrobacter nanhaiensis sp. nov., a novel member of the genus Erythrobacter isolated from the South China Sea.</title>
        <authorList>
            <person name="Chen X."/>
            <person name="Liu J."/>
        </authorList>
    </citation>
    <scope>NUCLEOTIDE SEQUENCE [LARGE SCALE GENOMIC DNA]</scope>
    <source>
        <strain evidence="10 11">S-5</strain>
    </source>
</reference>
<dbReference type="InterPro" id="IPR011990">
    <property type="entry name" value="TPR-like_helical_dom_sf"/>
</dbReference>
<keyword evidence="4" id="KW-0847">Vitamin C</keyword>
<comment type="caution">
    <text evidence="10">The sequence shown here is derived from an EMBL/GenBank/DDBJ whole genome shotgun (WGS) entry which is preliminary data.</text>
</comment>
<dbReference type="Proteomes" id="UP000254101">
    <property type="component" value="Unassembled WGS sequence"/>
</dbReference>
<dbReference type="SMART" id="SM00702">
    <property type="entry name" value="P4Hc"/>
    <property type="match status" value="1"/>
</dbReference>
<dbReference type="PANTHER" id="PTHR10869">
    <property type="entry name" value="PROLYL 4-HYDROXYLASE ALPHA SUBUNIT"/>
    <property type="match status" value="1"/>
</dbReference>
<dbReference type="InterPro" id="IPR045054">
    <property type="entry name" value="P4HA-like"/>
</dbReference>
<dbReference type="InterPro" id="IPR006620">
    <property type="entry name" value="Pro_4_hyd_alph"/>
</dbReference>
<evidence type="ECO:0000256" key="2">
    <source>
        <dbReference type="ARBA" id="ARBA00022723"/>
    </source>
</evidence>
<dbReference type="GO" id="GO:0031418">
    <property type="term" value="F:L-ascorbic acid binding"/>
    <property type="evidence" value="ECO:0007669"/>
    <property type="project" value="UniProtKB-KW"/>
</dbReference>
<evidence type="ECO:0000256" key="6">
    <source>
        <dbReference type="ARBA" id="ARBA00023002"/>
    </source>
</evidence>
<dbReference type="SUPFAM" id="SSF81901">
    <property type="entry name" value="HCP-like"/>
    <property type="match status" value="1"/>
</dbReference>
<keyword evidence="11" id="KW-1185">Reference proteome</keyword>
<dbReference type="EMBL" id="QRBB01000001">
    <property type="protein sequence ID" value="RDS77526.1"/>
    <property type="molecule type" value="Genomic_DNA"/>
</dbReference>
<dbReference type="PANTHER" id="PTHR10869:SF246">
    <property type="entry name" value="TRANSMEMBRANE PROLYL 4-HYDROXYLASE"/>
    <property type="match status" value="1"/>
</dbReference>
<keyword evidence="5" id="KW-0223">Dioxygenase</keyword>
<dbReference type="OrthoDB" id="255432at2"/>
<keyword evidence="6" id="KW-0560">Oxidoreductase</keyword>
<evidence type="ECO:0000256" key="3">
    <source>
        <dbReference type="ARBA" id="ARBA00022824"/>
    </source>
</evidence>
<sequence>MGLAEDVRHLTDSEQLDRAVTALRSQLAEGNGEAAFILAYWRVEGISIRRDLDEATALFRRAVELGYEAARGPLAAMLAHGYGQSRRDWQGALQQLASYREPTATRHARLIDAMQLDPEGNPGRSFSPEILCRDPLVLVFREFLTRRECKSLVELASPALRRSQVVHPQTGQLVDDPIRNSSSAAFTLTEETPFLHAINRRIAAASRSRPEQGEPTQVLSYEAGQEYKLHHDALPGEQNQRIQTFLIYLNEDYEGGEIHFPTPNLRFRGNTGDALCFSNVSANMQPARNAAHAGLPVVAGRKIILSKWIRRSPLDLTGPAGLPY</sequence>
<evidence type="ECO:0000256" key="4">
    <source>
        <dbReference type="ARBA" id="ARBA00022896"/>
    </source>
</evidence>
<dbReference type="GO" id="GO:0051213">
    <property type="term" value="F:dioxygenase activity"/>
    <property type="evidence" value="ECO:0007669"/>
    <property type="project" value="UniProtKB-KW"/>
</dbReference>
<organism evidence="10 11">
    <name type="scientific">Alteriqipengyuania lutimaris</name>
    <dbReference type="NCBI Taxonomy" id="1538146"/>
    <lineage>
        <taxon>Bacteria</taxon>
        <taxon>Pseudomonadati</taxon>
        <taxon>Pseudomonadota</taxon>
        <taxon>Alphaproteobacteria</taxon>
        <taxon>Sphingomonadales</taxon>
        <taxon>Erythrobacteraceae</taxon>
        <taxon>Alteriqipengyuania</taxon>
    </lineage>
</organism>
<keyword evidence="7" id="KW-0408">Iron</keyword>
<comment type="cofactor">
    <cofactor evidence="1">
        <name>L-ascorbate</name>
        <dbReference type="ChEBI" id="CHEBI:38290"/>
    </cofactor>
</comment>
<dbReference type="InterPro" id="IPR005123">
    <property type="entry name" value="Oxoglu/Fe-dep_dioxygenase_dom"/>
</dbReference>
<evidence type="ECO:0000313" key="10">
    <source>
        <dbReference type="EMBL" id="RDS77526.1"/>
    </source>
</evidence>
<evidence type="ECO:0000256" key="7">
    <source>
        <dbReference type="ARBA" id="ARBA00023004"/>
    </source>
</evidence>
<evidence type="ECO:0000256" key="8">
    <source>
        <dbReference type="ARBA" id="ARBA00023180"/>
    </source>
</evidence>
<name>A0A395LKH7_9SPHN</name>
<evidence type="ECO:0000313" key="11">
    <source>
        <dbReference type="Proteomes" id="UP000254101"/>
    </source>
</evidence>
<keyword evidence="3" id="KW-0256">Endoplasmic reticulum</keyword>
<protein>
    <recommendedName>
        <fullName evidence="9">Fe2OG dioxygenase domain-containing protein</fullName>
    </recommendedName>
</protein>
<feature type="domain" description="Fe2OG dioxygenase" evidence="9">
    <location>
        <begin position="212"/>
        <end position="311"/>
    </location>
</feature>
<evidence type="ECO:0000259" key="9">
    <source>
        <dbReference type="PROSITE" id="PS51471"/>
    </source>
</evidence>
<dbReference type="InterPro" id="IPR044862">
    <property type="entry name" value="Pro_4_hyd_alph_FE2OG_OXY"/>
</dbReference>
<proteinExistence type="predicted"/>
<dbReference type="Gene3D" id="1.25.40.10">
    <property type="entry name" value="Tetratricopeptide repeat domain"/>
    <property type="match status" value="1"/>
</dbReference>
<accession>A0A395LKH7</accession>
<dbReference type="GO" id="GO:0005506">
    <property type="term" value="F:iron ion binding"/>
    <property type="evidence" value="ECO:0007669"/>
    <property type="project" value="InterPro"/>
</dbReference>
<dbReference type="PROSITE" id="PS51471">
    <property type="entry name" value="FE2OG_OXY"/>
    <property type="match status" value="1"/>
</dbReference>
<dbReference type="Gene3D" id="2.60.120.620">
    <property type="entry name" value="q2cbj1_9rhob like domain"/>
    <property type="match status" value="1"/>
</dbReference>
<dbReference type="AlphaFoldDB" id="A0A395LKH7"/>
<keyword evidence="8" id="KW-0325">Glycoprotein</keyword>
<gene>
    <name evidence="10" type="ORF">DL238_07845</name>
</gene>